<dbReference type="Proteomes" id="UP000254572">
    <property type="component" value="Unassembled WGS sequence"/>
</dbReference>
<reference evidence="1 3" key="1">
    <citation type="submission" date="2018-06" db="EMBL/GenBank/DDBJ databases">
        <authorList>
            <consortium name="Pathogen Informatics"/>
            <person name="Doyle S."/>
        </authorList>
    </citation>
    <scope>NUCLEOTIDE SEQUENCE [LARGE SCALE GENOMIC DNA]</scope>
    <source>
        <strain evidence="1 3">NCTC13294</strain>
    </source>
</reference>
<accession>A0A381I3Z0</accession>
<name>A0A381I3Z0_9GAMM</name>
<dbReference type="EMBL" id="UFUW01000002">
    <property type="protein sequence ID" value="SUY08081.1"/>
    <property type="molecule type" value="Genomic_DNA"/>
</dbReference>
<evidence type="ECO:0000313" key="3">
    <source>
        <dbReference type="Proteomes" id="UP000254572"/>
    </source>
</evidence>
<dbReference type="AlphaFoldDB" id="A0A381I3Z0"/>
<sequence length="117" mass="13369">MKKAPRSLKCWSNLLKAGHCKKWRPKLSPDTRFYILGLAPNASRLSIRFWLDTTFGQLAQNLAQHWQDLAIEPRPWKTPPSIWRLLLQTAVLGKSENISPVLAGEMTRAVIAARRTH</sequence>
<keyword evidence="3" id="KW-1185">Reference proteome</keyword>
<protein>
    <submittedName>
        <fullName evidence="1">CRISPR-associated protein Cas8c/Csd1, subtype I-C/DVULG</fullName>
    </submittedName>
</protein>
<gene>
    <name evidence="1" type="ORF">NCTC13294_02697</name>
    <name evidence="2" type="ORF">NCTC13294_02704</name>
</gene>
<proteinExistence type="predicted"/>
<dbReference type="EMBL" id="UFUW01000002">
    <property type="protein sequence ID" value="SUY08074.1"/>
    <property type="molecule type" value="Genomic_DNA"/>
</dbReference>
<evidence type="ECO:0000313" key="2">
    <source>
        <dbReference type="EMBL" id="SUY08081.1"/>
    </source>
</evidence>
<evidence type="ECO:0000313" key="1">
    <source>
        <dbReference type="EMBL" id="SUY08074.1"/>
    </source>
</evidence>
<organism evidence="1 3">
    <name type="scientific">Cardiobacterium valvarum</name>
    <dbReference type="NCBI Taxonomy" id="194702"/>
    <lineage>
        <taxon>Bacteria</taxon>
        <taxon>Pseudomonadati</taxon>
        <taxon>Pseudomonadota</taxon>
        <taxon>Gammaproteobacteria</taxon>
        <taxon>Cardiobacteriales</taxon>
        <taxon>Cardiobacteriaceae</taxon>
        <taxon>Cardiobacterium</taxon>
    </lineage>
</organism>
<dbReference type="Pfam" id="PF09709">
    <property type="entry name" value="Cas_Csd1"/>
    <property type="match status" value="1"/>
</dbReference>
<dbReference type="InterPro" id="IPR010144">
    <property type="entry name" value="CRISPR-assoc_prot_Csd1-typ"/>
</dbReference>